<dbReference type="Proteomes" id="UP000823399">
    <property type="component" value="Unassembled WGS sequence"/>
</dbReference>
<comment type="caution">
    <text evidence="2">The sequence shown here is derived from an EMBL/GenBank/DDBJ whole genome shotgun (WGS) entry which is preliminary data.</text>
</comment>
<evidence type="ECO:0000313" key="2">
    <source>
        <dbReference type="EMBL" id="KAG2108354.1"/>
    </source>
</evidence>
<feature type="region of interest" description="Disordered" evidence="1">
    <location>
        <begin position="1"/>
        <end position="73"/>
    </location>
</feature>
<dbReference type="AlphaFoldDB" id="A0A9P7F601"/>
<evidence type="ECO:0000256" key="1">
    <source>
        <dbReference type="SAM" id="MobiDB-lite"/>
    </source>
</evidence>
<organism evidence="2 3">
    <name type="scientific">Suillus discolor</name>
    <dbReference type="NCBI Taxonomy" id="1912936"/>
    <lineage>
        <taxon>Eukaryota</taxon>
        <taxon>Fungi</taxon>
        <taxon>Dikarya</taxon>
        <taxon>Basidiomycota</taxon>
        <taxon>Agaricomycotina</taxon>
        <taxon>Agaricomycetes</taxon>
        <taxon>Agaricomycetidae</taxon>
        <taxon>Boletales</taxon>
        <taxon>Suillineae</taxon>
        <taxon>Suillaceae</taxon>
        <taxon>Suillus</taxon>
    </lineage>
</organism>
<dbReference type="OrthoDB" id="2691865at2759"/>
<sequence>MSTTNAPRRTRPSNATTWPGQVVLDAQVKRRTKAQKNADDLALKKAKEAKEAQTQKGLERLAGNGDNHTDSLMDANEADSHQEAVKNMEDETVGAKKKKVMKKGGKPLIRDAISNMQNKISEASSKVEGDNTMTHVSDGKDTLTLINASTQKIALGGRNSQWASSDHVRKMRAKISIGTSCGERLKYKAGSPYRKKPLKMTSQYIGEREALLSHKAKGNPRLPPYLMTTRTSDEPIAPVAQWTTLSSGKLVWDEFIDDNEESVVSDWSMDSEGLDLEDVIEISEDTSEPETCGSEERRFSVQHLRHLYLLLASVTDSKLPPHKKVKSSHPPHVPMVLLPSNSAERGYYARPHETAGSYDDIWNIPDEVLLLHAQLIFKRVYKDLKHYHRSRWCDTFPDCSVYPNGAAISAQQA</sequence>
<reference evidence="2" key="1">
    <citation type="journal article" date="2020" name="New Phytol.">
        <title>Comparative genomics reveals dynamic genome evolution in host specialist ectomycorrhizal fungi.</title>
        <authorList>
            <person name="Lofgren L.A."/>
            <person name="Nguyen N.H."/>
            <person name="Vilgalys R."/>
            <person name="Ruytinx J."/>
            <person name="Liao H.L."/>
            <person name="Branco S."/>
            <person name="Kuo A."/>
            <person name="LaButti K."/>
            <person name="Lipzen A."/>
            <person name="Andreopoulos W."/>
            <person name="Pangilinan J."/>
            <person name="Riley R."/>
            <person name="Hundley H."/>
            <person name="Na H."/>
            <person name="Barry K."/>
            <person name="Grigoriev I.V."/>
            <person name="Stajich J.E."/>
            <person name="Kennedy P.G."/>
        </authorList>
    </citation>
    <scope>NUCLEOTIDE SEQUENCE</scope>
    <source>
        <strain evidence="2">FC423</strain>
    </source>
</reference>
<dbReference type="EMBL" id="JABBWM010000027">
    <property type="protein sequence ID" value="KAG2108354.1"/>
    <property type="molecule type" value="Genomic_DNA"/>
</dbReference>
<dbReference type="GeneID" id="64695930"/>
<accession>A0A9P7F601</accession>
<name>A0A9P7F601_9AGAM</name>
<evidence type="ECO:0000313" key="3">
    <source>
        <dbReference type="Proteomes" id="UP000823399"/>
    </source>
</evidence>
<proteinExistence type="predicted"/>
<protein>
    <submittedName>
        <fullName evidence="2">Uncharacterized protein</fullName>
    </submittedName>
</protein>
<feature type="compositionally biased region" description="Basic and acidic residues" evidence="1">
    <location>
        <begin position="36"/>
        <end position="59"/>
    </location>
</feature>
<dbReference type="RefSeq" id="XP_041292799.1">
    <property type="nucleotide sequence ID" value="XM_041433671.1"/>
</dbReference>
<keyword evidence="3" id="KW-1185">Reference proteome</keyword>
<feature type="compositionally biased region" description="Polar residues" evidence="1">
    <location>
        <begin position="1"/>
        <end position="19"/>
    </location>
</feature>
<gene>
    <name evidence="2" type="ORF">F5147DRAFT_652739</name>
</gene>